<dbReference type="Proteomes" id="UP000822688">
    <property type="component" value="Chromosome 5"/>
</dbReference>
<feature type="region of interest" description="Disordered" evidence="1">
    <location>
        <begin position="237"/>
        <end position="337"/>
    </location>
</feature>
<evidence type="ECO:0000313" key="2">
    <source>
        <dbReference type="EMBL" id="KAG0575653.1"/>
    </source>
</evidence>
<sequence length="337" mass="38356">IARTLHGNFILHKGPIVLPVTEAGLIGVRELDARPAICTLGHARWHAPTGFNFTLKHLELVLESLKVRHLRLIRVLVIGILRMRGNDAYLLIGHLLRLPHSASGLHRLLNVLQGRVEQQRDRQSPPLRLNPAIIVHLSIVLISRPVRISAPLQHRPLRNFPGTVKARRYQRRLAHAPIRQQMSARNIRHQPLNPPLPLPSRLVQWQRLVTSLTPNHFTLPRLLAMIRRLASHTTFPPHPATALLPQHQQKNSPTLPPNLRSTPNPLTKSAHQIICSRNSQHKLRTPQSRATTHNRTALNYLKTRKTESHPSENNNYTRSRLSKPRHEPSTTTPQTLI</sequence>
<proteinExistence type="predicted"/>
<dbReference type="AlphaFoldDB" id="A0A8T0HYZ1"/>
<gene>
    <name evidence="2" type="ORF">KC19_5G020700</name>
</gene>
<accession>A0A8T0HYZ1</accession>
<keyword evidence="3" id="KW-1185">Reference proteome</keyword>
<protein>
    <submittedName>
        <fullName evidence="2">Uncharacterized protein</fullName>
    </submittedName>
</protein>
<dbReference type="EMBL" id="CM026425">
    <property type="protein sequence ID" value="KAG0575653.1"/>
    <property type="molecule type" value="Genomic_DNA"/>
</dbReference>
<reference evidence="2" key="1">
    <citation type="submission" date="2020-06" db="EMBL/GenBank/DDBJ databases">
        <title>WGS assembly of Ceratodon purpureus strain R40.</title>
        <authorList>
            <person name="Carey S.B."/>
            <person name="Jenkins J."/>
            <person name="Shu S."/>
            <person name="Lovell J.T."/>
            <person name="Sreedasyam A."/>
            <person name="Maumus F."/>
            <person name="Tiley G.P."/>
            <person name="Fernandez-Pozo N."/>
            <person name="Barry K."/>
            <person name="Chen C."/>
            <person name="Wang M."/>
            <person name="Lipzen A."/>
            <person name="Daum C."/>
            <person name="Saski C.A."/>
            <person name="Payton A.C."/>
            <person name="Mcbreen J.C."/>
            <person name="Conrad R.E."/>
            <person name="Kollar L.M."/>
            <person name="Olsson S."/>
            <person name="Huttunen S."/>
            <person name="Landis J.B."/>
            <person name="Wickett N.J."/>
            <person name="Johnson M.G."/>
            <person name="Rensing S.A."/>
            <person name="Grimwood J."/>
            <person name="Schmutz J."/>
            <person name="Mcdaniel S.F."/>
        </authorList>
    </citation>
    <scope>NUCLEOTIDE SEQUENCE</scope>
    <source>
        <strain evidence="2">R40</strain>
    </source>
</reference>
<name>A0A8T0HYZ1_CERPU</name>
<evidence type="ECO:0000313" key="3">
    <source>
        <dbReference type="Proteomes" id="UP000822688"/>
    </source>
</evidence>
<evidence type="ECO:0000256" key="1">
    <source>
        <dbReference type="SAM" id="MobiDB-lite"/>
    </source>
</evidence>
<organism evidence="2 3">
    <name type="scientific">Ceratodon purpureus</name>
    <name type="common">Fire moss</name>
    <name type="synonym">Dicranum purpureum</name>
    <dbReference type="NCBI Taxonomy" id="3225"/>
    <lineage>
        <taxon>Eukaryota</taxon>
        <taxon>Viridiplantae</taxon>
        <taxon>Streptophyta</taxon>
        <taxon>Embryophyta</taxon>
        <taxon>Bryophyta</taxon>
        <taxon>Bryophytina</taxon>
        <taxon>Bryopsida</taxon>
        <taxon>Dicranidae</taxon>
        <taxon>Pseudoditrichales</taxon>
        <taxon>Ditrichaceae</taxon>
        <taxon>Ceratodon</taxon>
    </lineage>
</organism>
<feature type="compositionally biased region" description="Polar residues" evidence="1">
    <location>
        <begin position="246"/>
        <end position="278"/>
    </location>
</feature>
<feature type="non-terminal residue" evidence="2">
    <location>
        <position position="1"/>
    </location>
</feature>
<comment type="caution">
    <text evidence="2">The sequence shown here is derived from an EMBL/GenBank/DDBJ whole genome shotgun (WGS) entry which is preliminary data.</text>
</comment>
<feature type="compositionally biased region" description="Polar residues" evidence="1">
    <location>
        <begin position="285"/>
        <end position="297"/>
    </location>
</feature>